<keyword evidence="1" id="KW-1133">Transmembrane helix</keyword>
<gene>
    <name evidence="2" type="ORF">CQA76_00310</name>
</gene>
<feature type="transmembrane region" description="Helical" evidence="1">
    <location>
        <begin position="6"/>
        <end position="31"/>
    </location>
</feature>
<dbReference type="OrthoDB" id="5356224at2"/>
<dbReference type="RefSeq" id="WP_137621465.1">
    <property type="nucleotide sequence ID" value="NZ_NXMA01000001.1"/>
</dbReference>
<proteinExistence type="predicted"/>
<dbReference type="InterPro" id="IPR012902">
    <property type="entry name" value="N_methyl_site"/>
</dbReference>
<dbReference type="NCBIfam" id="TIGR02532">
    <property type="entry name" value="IV_pilin_GFxxxE"/>
    <property type="match status" value="1"/>
</dbReference>
<protein>
    <recommendedName>
        <fullName evidence="4">Type II secretion system protein</fullName>
    </recommendedName>
</protein>
<name>A0A4U7BWU7_9BACT</name>
<dbReference type="AlphaFoldDB" id="A0A4U7BWU7"/>
<sequence>MKNAFSLLELVISMIILGIIFIGISKLFYYFDRNYKNLNLFEKLYGLQNELYIHPNQKDIIIYNQHLKPINIKEYYLDDGLFKFKRLHIQDQNYNIYFSNE</sequence>
<keyword evidence="1" id="KW-0472">Membrane</keyword>
<dbReference type="Proteomes" id="UP000310353">
    <property type="component" value="Unassembled WGS sequence"/>
</dbReference>
<comment type="caution">
    <text evidence="2">The sequence shown here is derived from an EMBL/GenBank/DDBJ whole genome shotgun (WGS) entry which is preliminary data.</text>
</comment>
<keyword evidence="3" id="KW-1185">Reference proteome</keyword>
<dbReference type="Pfam" id="PF07963">
    <property type="entry name" value="N_methyl"/>
    <property type="match status" value="1"/>
</dbReference>
<evidence type="ECO:0008006" key="4">
    <source>
        <dbReference type="Google" id="ProtNLM"/>
    </source>
</evidence>
<evidence type="ECO:0000256" key="1">
    <source>
        <dbReference type="SAM" id="Phobius"/>
    </source>
</evidence>
<evidence type="ECO:0000313" key="2">
    <source>
        <dbReference type="EMBL" id="TKX33107.1"/>
    </source>
</evidence>
<dbReference type="EMBL" id="NXMA01000001">
    <property type="protein sequence ID" value="TKX33107.1"/>
    <property type="molecule type" value="Genomic_DNA"/>
</dbReference>
<accession>A0A4U7BWU7</accession>
<reference evidence="2 3" key="1">
    <citation type="submission" date="2018-05" db="EMBL/GenBank/DDBJ databases">
        <title>Novel Campyloabacter and Helicobacter Species and Strains.</title>
        <authorList>
            <person name="Mannion A.J."/>
            <person name="Shen Z."/>
            <person name="Fox J.G."/>
        </authorList>
    </citation>
    <scope>NUCLEOTIDE SEQUENCE [LARGE SCALE GENOMIC DNA]</scope>
    <source>
        <strain evidence="3">MIT17-670</strain>
    </source>
</reference>
<keyword evidence="1" id="KW-0812">Transmembrane</keyword>
<evidence type="ECO:0000313" key="3">
    <source>
        <dbReference type="Proteomes" id="UP000310353"/>
    </source>
</evidence>
<organism evidence="2 3">
    <name type="scientific">Campylobacter aviculae</name>
    <dbReference type="NCBI Taxonomy" id="2510190"/>
    <lineage>
        <taxon>Bacteria</taxon>
        <taxon>Pseudomonadati</taxon>
        <taxon>Campylobacterota</taxon>
        <taxon>Epsilonproteobacteria</taxon>
        <taxon>Campylobacterales</taxon>
        <taxon>Campylobacteraceae</taxon>
        <taxon>Campylobacter</taxon>
    </lineage>
</organism>